<name>A0A346Y6S2_9ACTN</name>
<evidence type="ECO:0000313" key="2">
    <source>
        <dbReference type="EMBL" id="AXV10169.1"/>
    </source>
</evidence>
<keyword evidence="2" id="KW-0614">Plasmid</keyword>
<geneLocation type="plasmid" evidence="3">
    <name>pedy32-46i</name>
</geneLocation>
<reference evidence="2 3" key="1">
    <citation type="submission" date="2018-09" db="EMBL/GenBank/DDBJ databases">
        <title>Complete genome sequence of Euzebya sp. DY32-46 isolated from seawater of Pacific Ocean.</title>
        <authorList>
            <person name="Xu L."/>
            <person name="Wu Y.-H."/>
            <person name="Xu X.-W."/>
        </authorList>
    </citation>
    <scope>NUCLEOTIDE SEQUENCE [LARGE SCALE GENOMIC DNA]</scope>
    <source>
        <strain evidence="2 3">DY32-46</strain>
        <plasmid evidence="3">pedy32-46i</plasmid>
    </source>
</reference>
<keyword evidence="3" id="KW-1185">Reference proteome</keyword>
<dbReference type="Proteomes" id="UP000264006">
    <property type="component" value="Plasmid pEDY32-46I"/>
</dbReference>
<sequence>MMDASTNDLPPLPAGVYRHNDPAKVGPGSRGHYLLIVEARDHVTGEEKVVYVPLYDRAEWGDTLRASIRTRADFESSFTHVGRGIAR</sequence>
<evidence type="ECO:0008006" key="4">
    <source>
        <dbReference type="Google" id="ProtNLM"/>
    </source>
</evidence>
<protein>
    <recommendedName>
        <fullName evidence="4">DUF1653 domain-containing protein</fullName>
    </recommendedName>
</protein>
<dbReference type="EMBL" id="CP031166">
    <property type="protein sequence ID" value="AXV10169.1"/>
    <property type="molecule type" value="Genomic_DNA"/>
</dbReference>
<proteinExistence type="predicted"/>
<evidence type="ECO:0000313" key="3">
    <source>
        <dbReference type="Proteomes" id="UP000264006"/>
    </source>
</evidence>
<dbReference type="KEGG" id="euz:DVS28_b0425"/>
<gene>
    <name evidence="2" type="ORF">DVS28_b0425</name>
</gene>
<feature type="region of interest" description="Disordered" evidence="1">
    <location>
        <begin position="1"/>
        <end position="23"/>
    </location>
</feature>
<dbReference type="AlphaFoldDB" id="A0A346Y6S2"/>
<accession>A0A346Y6S2</accession>
<organism evidence="2 3">
    <name type="scientific">Euzebya pacifica</name>
    <dbReference type="NCBI Taxonomy" id="1608957"/>
    <lineage>
        <taxon>Bacteria</taxon>
        <taxon>Bacillati</taxon>
        <taxon>Actinomycetota</taxon>
        <taxon>Nitriliruptoria</taxon>
        <taxon>Euzebyales</taxon>
    </lineage>
</organism>
<evidence type="ECO:0000256" key="1">
    <source>
        <dbReference type="SAM" id="MobiDB-lite"/>
    </source>
</evidence>